<sequence>MELRMQGDACSKDLERRPRDDEVSSMMSALSSQDVEDYIHVVRGGEGNCRLEEDEATLPCDHTTPFSSWGFVAVSSLGCCLMGG</sequence>
<comment type="caution">
    <text evidence="2">The sequence shown here is derived from an EMBL/GenBank/DDBJ whole genome shotgun (WGS) entry which is preliminary data.</text>
</comment>
<dbReference type="Proteomes" id="UP000827092">
    <property type="component" value="Unassembled WGS sequence"/>
</dbReference>
<feature type="compositionally biased region" description="Basic and acidic residues" evidence="1">
    <location>
        <begin position="1"/>
        <end position="22"/>
    </location>
</feature>
<evidence type="ECO:0000313" key="2">
    <source>
        <dbReference type="EMBL" id="KAG8185135.1"/>
    </source>
</evidence>
<reference evidence="2 3" key="1">
    <citation type="journal article" date="2022" name="Nat. Ecol. Evol.">
        <title>A masculinizing supergene underlies an exaggerated male reproductive morph in a spider.</title>
        <authorList>
            <person name="Hendrickx F."/>
            <person name="De Corte Z."/>
            <person name="Sonet G."/>
            <person name="Van Belleghem S.M."/>
            <person name="Kostlbacher S."/>
            <person name="Vangestel C."/>
        </authorList>
    </citation>
    <scope>NUCLEOTIDE SEQUENCE [LARGE SCALE GENOMIC DNA]</scope>
    <source>
        <strain evidence="2">W744_W776</strain>
    </source>
</reference>
<dbReference type="AlphaFoldDB" id="A0AAV6UNI1"/>
<protein>
    <submittedName>
        <fullName evidence="2">Uncharacterized protein</fullName>
    </submittedName>
</protein>
<name>A0AAV6UNI1_9ARAC</name>
<organism evidence="2 3">
    <name type="scientific">Oedothorax gibbosus</name>
    <dbReference type="NCBI Taxonomy" id="931172"/>
    <lineage>
        <taxon>Eukaryota</taxon>
        <taxon>Metazoa</taxon>
        <taxon>Ecdysozoa</taxon>
        <taxon>Arthropoda</taxon>
        <taxon>Chelicerata</taxon>
        <taxon>Arachnida</taxon>
        <taxon>Araneae</taxon>
        <taxon>Araneomorphae</taxon>
        <taxon>Entelegynae</taxon>
        <taxon>Araneoidea</taxon>
        <taxon>Linyphiidae</taxon>
        <taxon>Erigoninae</taxon>
        <taxon>Oedothorax</taxon>
    </lineage>
</organism>
<keyword evidence="3" id="KW-1185">Reference proteome</keyword>
<evidence type="ECO:0000313" key="3">
    <source>
        <dbReference type="Proteomes" id="UP000827092"/>
    </source>
</evidence>
<feature type="region of interest" description="Disordered" evidence="1">
    <location>
        <begin position="1"/>
        <end position="30"/>
    </location>
</feature>
<evidence type="ECO:0000256" key="1">
    <source>
        <dbReference type="SAM" id="MobiDB-lite"/>
    </source>
</evidence>
<accession>A0AAV6UNI1</accession>
<dbReference type="EMBL" id="JAFNEN010000344">
    <property type="protein sequence ID" value="KAG8185135.1"/>
    <property type="molecule type" value="Genomic_DNA"/>
</dbReference>
<gene>
    <name evidence="2" type="ORF">JTE90_005114</name>
</gene>
<proteinExistence type="predicted"/>